<gene>
    <name evidence="1" type="ORF">PGLA2088_LOCUS14952</name>
</gene>
<feature type="non-terminal residue" evidence="1">
    <location>
        <position position="257"/>
    </location>
</feature>
<organism evidence="1 2">
    <name type="scientific">Polarella glacialis</name>
    <name type="common">Dinoflagellate</name>
    <dbReference type="NCBI Taxonomy" id="89957"/>
    <lineage>
        <taxon>Eukaryota</taxon>
        <taxon>Sar</taxon>
        <taxon>Alveolata</taxon>
        <taxon>Dinophyceae</taxon>
        <taxon>Suessiales</taxon>
        <taxon>Suessiaceae</taxon>
        <taxon>Polarella</taxon>
    </lineage>
</organism>
<comment type="caution">
    <text evidence="1">The sequence shown here is derived from an EMBL/GenBank/DDBJ whole genome shotgun (WGS) entry which is preliminary data.</text>
</comment>
<dbReference type="AlphaFoldDB" id="A0A813J1N3"/>
<evidence type="ECO:0000313" key="1">
    <source>
        <dbReference type="EMBL" id="CAE8662606.1"/>
    </source>
</evidence>
<dbReference type="Proteomes" id="UP000626109">
    <property type="component" value="Unassembled WGS sequence"/>
</dbReference>
<protein>
    <recommendedName>
        <fullName evidence="3">WSC domain-containing protein</fullName>
    </recommendedName>
</protein>
<evidence type="ECO:0000313" key="2">
    <source>
        <dbReference type="Proteomes" id="UP000626109"/>
    </source>
</evidence>
<accession>A0A813J1N3</accession>
<name>A0A813J1N3_POLGL</name>
<proteinExistence type="predicted"/>
<dbReference type="EMBL" id="CAJNNW010018245">
    <property type="protein sequence ID" value="CAE8662606.1"/>
    <property type="molecule type" value="Genomic_DNA"/>
</dbReference>
<reference evidence="1" key="1">
    <citation type="submission" date="2021-02" db="EMBL/GenBank/DDBJ databases">
        <authorList>
            <person name="Dougan E. K."/>
            <person name="Rhodes N."/>
            <person name="Thang M."/>
            <person name="Chan C."/>
        </authorList>
    </citation>
    <scope>NUCLEOTIDE SEQUENCE</scope>
</reference>
<evidence type="ECO:0008006" key="3">
    <source>
        <dbReference type="Google" id="ProtNLM"/>
    </source>
</evidence>
<sequence length="257" mass="27400">MDHLHPTPPRGFHGLHGMSGRAAKVAAAWICFTTPSPAAGLITDEGFHGRTLLEVGLAGGVDYPPNVTIDSFTFAGCFRADVAAGALGSLITNSTLVAQTPTECAETCVTEAFVVGEGLCYCIETASIDVGAWQRLNESSCDAQCDGWSSVDFLALTTYFTNLSGFCGGSEANVFSVYEQYDAVMAVGQGAIDRTRQLWWQVVLVQSFTGGGGNSDQSVYYNASSWQWRAHASSLVTGRAAYPLHRDLDQPMVGLMM</sequence>